<dbReference type="Pfam" id="PF00665">
    <property type="entry name" value="rve"/>
    <property type="match status" value="1"/>
</dbReference>
<protein>
    <submittedName>
        <fullName evidence="2">Integrase, catalytic core domain-containing protein</fullName>
    </submittedName>
</protein>
<dbReference type="HOGENOM" id="CLU_1070203_0_0_1"/>
<reference evidence="2 3" key="1">
    <citation type="journal article" date="2013" name="Curr. Biol.">
        <title>Shared signatures of parasitism and phylogenomics unite Cryptomycota and microsporidia.</title>
        <authorList>
            <person name="James T.Y."/>
            <person name="Pelin A."/>
            <person name="Bonen L."/>
            <person name="Ahrendt S."/>
            <person name="Sain D."/>
            <person name="Corradi N."/>
            <person name="Stajich J.E."/>
        </authorList>
    </citation>
    <scope>NUCLEOTIDE SEQUENCE [LARGE SCALE GENOMIC DNA]</scope>
    <source>
        <strain evidence="2 3">CSF55</strain>
    </source>
</reference>
<dbReference type="InterPro" id="IPR050951">
    <property type="entry name" value="Retrovirus_Pol_polyprotein"/>
</dbReference>
<dbReference type="PANTHER" id="PTHR37984:SF5">
    <property type="entry name" value="PROTEIN NYNRIN-LIKE"/>
    <property type="match status" value="1"/>
</dbReference>
<dbReference type="PANTHER" id="PTHR37984">
    <property type="entry name" value="PROTEIN CBG26694"/>
    <property type="match status" value="1"/>
</dbReference>
<dbReference type="Gene3D" id="3.30.420.10">
    <property type="entry name" value="Ribonuclease H-like superfamily/Ribonuclease H"/>
    <property type="match status" value="1"/>
</dbReference>
<dbReference type="GO" id="GO:0003676">
    <property type="term" value="F:nucleic acid binding"/>
    <property type="evidence" value="ECO:0007669"/>
    <property type="project" value="InterPro"/>
</dbReference>
<evidence type="ECO:0000313" key="3">
    <source>
        <dbReference type="Proteomes" id="UP000030755"/>
    </source>
</evidence>
<dbReference type="STRING" id="988480.A0A075ANF8"/>
<keyword evidence="3" id="KW-1185">Reference proteome</keyword>
<dbReference type="GO" id="GO:0005634">
    <property type="term" value="C:nucleus"/>
    <property type="evidence" value="ECO:0007669"/>
    <property type="project" value="UniProtKB-ARBA"/>
</dbReference>
<accession>A0A075ANF8</accession>
<dbReference type="InterPro" id="IPR001584">
    <property type="entry name" value="Integrase_cat-core"/>
</dbReference>
<organism evidence="2 3">
    <name type="scientific">Rozella allomycis (strain CSF55)</name>
    <dbReference type="NCBI Taxonomy" id="988480"/>
    <lineage>
        <taxon>Eukaryota</taxon>
        <taxon>Fungi</taxon>
        <taxon>Fungi incertae sedis</taxon>
        <taxon>Cryptomycota</taxon>
        <taxon>Cryptomycota incertae sedis</taxon>
        <taxon>Rozella</taxon>
    </lineage>
</organism>
<evidence type="ECO:0000313" key="2">
    <source>
        <dbReference type="EMBL" id="EPZ31395.1"/>
    </source>
</evidence>
<evidence type="ECO:0000259" key="1">
    <source>
        <dbReference type="PROSITE" id="PS50994"/>
    </source>
</evidence>
<dbReference type="AlphaFoldDB" id="A0A075ANF8"/>
<dbReference type="OMA" id="YFRETCE"/>
<name>A0A075ANF8_ROZAC</name>
<dbReference type="EMBL" id="KE561233">
    <property type="protein sequence ID" value="EPZ31395.1"/>
    <property type="molecule type" value="Genomic_DNA"/>
</dbReference>
<proteinExistence type="predicted"/>
<dbReference type="OrthoDB" id="5592268at2759"/>
<dbReference type="SUPFAM" id="SSF53098">
    <property type="entry name" value="Ribonuclease H-like"/>
    <property type="match status" value="1"/>
</dbReference>
<gene>
    <name evidence="2" type="ORF">O9G_006051</name>
</gene>
<feature type="domain" description="Integrase catalytic" evidence="1">
    <location>
        <begin position="1"/>
        <end position="124"/>
    </location>
</feature>
<dbReference type="GO" id="GO:0015074">
    <property type="term" value="P:DNA integration"/>
    <property type="evidence" value="ECO:0007669"/>
    <property type="project" value="InterPro"/>
</dbReference>
<dbReference type="Proteomes" id="UP000030755">
    <property type="component" value="Unassembled WGS sequence"/>
</dbReference>
<sequence>MVKPQYSFDGRSSISGLFHVWQFDYLGPFPVSENGNRYVLNFVEVLSGYPFAKAVSDTTAITAITCLKELCSLFGVPGKIISDCDKGFTSSYFRETCEKMGIKVEFIPAYQPEWVGFVEGWNRTCRYGITKSVESYRARVHSRTGKSPHYLLFGVEARLPIINKDDEILEGNVELRKAEIENSNRESRSSSIVPQFEVGSFVLVLNSKIRKGHIWDKKKPRYDGPYRIIKKLEKNVYLVINEFGKEKCRVLRGGRVRGRC</sequence>
<dbReference type="PROSITE" id="PS50994">
    <property type="entry name" value="INTEGRASE"/>
    <property type="match status" value="1"/>
</dbReference>
<dbReference type="InterPro" id="IPR012337">
    <property type="entry name" value="RNaseH-like_sf"/>
</dbReference>
<dbReference type="InterPro" id="IPR036397">
    <property type="entry name" value="RNaseH_sf"/>
</dbReference>